<sequence>MKVSSKKENQGVSTYIFDHWCHTPVLVSSPILPEKRKKQRERVGEMAKKVLLLCGDYVEDYEVMVPFQALQAYGIEVDAVCPGKKASDVCRTAVHQFSGHQTYSESRGHNFALNATFDSVDPAQYDGLVIPGGRAPEYLAMDESVLTVVQKFVQAKKPIASVCHGQLILAAAGVVANKTCTAYPAVKPALIDAGCQWVEADTGIECVTDGNLITGATYFSHPEFISQFVKALGGTVTGSDKKILFLCGDYMEDYEVMVPYQALQALGCTVHAVCPNKQAGDKCPTAIHDFEGEQTYSEKPGHDFSLNASFDQLNFSEYDALVIPGGRAPEYLALNEKVIEIVREFMEKGKPIASICHGQQILSAAGVLKGKKCTAYPAVKLNVVLAGATWLEPNPIHRCFTDGNLVTGAAWPGHPEFVAQLMALLGIRVSF</sequence>
<proteinExistence type="inferred from homology"/>
<name>A0AAV8EFD2_9POAL</name>
<evidence type="ECO:0000259" key="2">
    <source>
        <dbReference type="Pfam" id="PF01965"/>
    </source>
</evidence>
<dbReference type="CDD" id="cd03169">
    <property type="entry name" value="GATase1_PfpI_1"/>
    <property type="match status" value="2"/>
</dbReference>
<dbReference type="InterPro" id="IPR029062">
    <property type="entry name" value="Class_I_gatase-like"/>
</dbReference>
<dbReference type="PANTHER" id="PTHR42733:SF2">
    <property type="entry name" value="DJ-1_THIJ_PFPI FAMILY PROTEIN"/>
    <property type="match status" value="1"/>
</dbReference>
<organism evidence="3 4">
    <name type="scientific">Rhynchospora pubera</name>
    <dbReference type="NCBI Taxonomy" id="906938"/>
    <lineage>
        <taxon>Eukaryota</taxon>
        <taxon>Viridiplantae</taxon>
        <taxon>Streptophyta</taxon>
        <taxon>Embryophyta</taxon>
        <taxon>Tracheophyta</taxon>
        <taxon>Spermatophyta</taxon>
        <taxon>Magnoliopsida</taxon>
        <taxon>Liliopsida</taxon>
        <taxon>Poales</taxon>
        <taxon>Cyperaceae</taxon>
        <taxon>Cyperoideae</taxon>
        <taxon>Rhynchosporeae</taxon>
        <taxon>Rhynchospora</taxon>
    </lineage>
</organism>
<evidence type="ECO:0000313" key="4">
    <source>
        <dbReference type="Proteomes" id="UP001140206"/>
    </source>
</evidence>
<keyword evidence="4" id="KW-1185">Reference proteome</keyword>
<evidence type="ECO:0000256" key="1">
    <source>
        <dbReference type="ARBA" id="ARBA00008542"/>
    </source>
</evidence>
<gene>
    <name evidence="3" type="ORF">LUZ62_062607</name>
</gene>
<dbReference type="Proteomes" id="UP001140206">
    <property type="component" value="Chromosome 3"/>
</dbReference>
<dbReference type="PANTHER" id="PTHR42733">
    <property type="entry name" value="DJ-1 PROTEIN"/>
    <property type="match status" value="1"/>
</dbReference>
<dbReference type="PROSITE" id="PS51276">
    <property type="entry name" value="PEPTIDASE_C56_PFPI"/>
    <property type="match status" value="2"/>
</dbReference>
<dbReference type="Gene3D" id="3.40.50.880">
    <property type="match status" value="2"/>
</dbReference>
<evidence type="ECO:0000313" key="3">
    <source>
        <dbReference type="EMBL" id="KAJ4778350.1"/>
    </source>
</evidence>
<comment type="caution">
    <text evidence="3">The sequence shown here is derived from an EMBL/GenBank/DDBJ whole genome shotgun (WGS) entry which is preliminary data.</text>
</comment>
<reference evidence="3" key="1">
    <citation type="submission" date="2022-08" db="EMBL/GenBank/DDBJ databases">
        <authorList>
            <person name="Marques A."/>
        </authorList>
    </citation>
    <scope>NUCLEOTIDE SEQUENCE</scope>
    <source>
        <strain evidence="3">RhyPub2mFocal</strain>
        <tissue evidence="3">Leaves</tissue>
    </source>
</reference>
<dbReference type="SUPFAM" id="SSF52317">
    <property type="entry name" value="Class I glutamine amidotransferase-like"/>
    <property type="match status" value="2"/>
</dbReference>
<dbReference type="Pfam" id="PF01965">
    <property type="entry name" value="DJ-1_PfpI"/>
    <property type="match status" value="2"/>
</dbReference>
<dbReference type="EMBL" id="JAMFTS010000003">
    <property type="protein sequence ID" value="KAJ4778350.1"/>
    <property type="molecule type" value="Genomic_DNA"/>
</dbReference>
<comment type="similarity">
    <text evidence="1">Belongs to the peptidase C56 family.</text>
</comment>
<dbReference type="InterPro" id="IPR002818">
    <property type="entry name" value="DJ-1/PfpI"/>
</dbReference>
<dbReference type="AlphaFoldDB" id="A0AAV8EFD2"/>
<keyword evidence="3" id="KW-0315">Glutamine amidotransferase</keyword>
<protein>
    <submittedName>
        <fullName evidence="3">Class I glutamine amidotransferase-like superfamily protein</fullName>
    </submittedName>
</protein>
<feature type="domain" description="DJ-1/PfpI" evidence="2">
    <location>
        <begin position="241"/>
        <end position="423"/>
    </location>
</feature>
<accession>A0AAV8EFD2</accession>
<dbReference type="NCBIfam" id="TIGR01382">
    <property type="entry name" value="PfpI"/>
    <property type="match status" value="2"/>
</dbReference>
<feature type="domain" description="DJ-1/PfpI" evidence="2">
    <location>
        <begin position="48"/>
        <end position="230"/>
    </location>
</feature>
<dbReference type="InterPro" id="IPR006286">
    <property type="entry name" value="C56_PfpI-like"/>
</dbReference>